<feature type="binding site" evidence="13 14">
    <location>
        <position position="267"/>
    </location>
    <ligand>
        <name>[2Fe-2S] cluster</name>
        <dbReference type="ChEBI" id="CHEBI:190135"/>
    </ligand>
</feature>
<dbReference type="InterPro" id="IPR013785">
    <property type="entry name" value="Aldolase_TIM"/>
</dbReference>
<dbReference type="GO" id="GO:0004076">
    <property type="term" value="F:biotin synthase activity"/>
    <property type="evidence" value="ECO:0007669"/>
    <property type="project" value="UniProtKB-UniRule"/>
</dbReference>
<keyword evidence="9 13" id="KW-0093">Biotin biosynthesis</keyword>
<dbReference type="GO" id="GO:0051537">
    <property type="term" value="F:2 iron, 2 sulfur cluster binding"/>
    <property type="evidence" value="ECO:0007669"/>
    <property type="project" value="UniProtKB-KW"/>
</dbReference>
<proteinExistence type="inferred from homology"/>
<keyword evidence="11 13" id="KW-0411">Iron-sulfur</keyword>
<dbReference type="InterPro" id="IPR006638">
    <property type="entry name" value="Elp3/MiaA/NifB-like_rSAM"/>
</dbReference>
<dbReference type="Pfam" id="PF04055">
    <property type="entry name" value="Radical_SAM"/>
    <property type="match status" value="1"/>
</dbReference>
<organism evidence="16 17">
    <name type="scientific">Candidatus Cryptobacteroides merdavium</name>
    <dbReference type="NCBI Taxonomy" id="2840769"/>
    <lineage>
        <taxon>Bacteria</taxon>
        <taxon>Pseudomonadati</taxon>
        <taxon>Bacteroidota</taxon>
        <taxon>Bacteroidia</taxon>
        <taxon>Bacteroidales</taxon>
        <taxon>Candidatus Cryptobacteroides</taxon>
    </lineage>
</organism>
<comment type="cofactor">
    <cofactor evidence="13">
        <name>[2Fe-2S] cluster</name>
        <dbReference type="ChEBI" id="CHEBI:190135"/>
    </cofactor>
    <text evidence="13">Binds 1 [2Fe-2S] cluster. The cluster is coordinated with 3 cysteines and 1 arginine.</text>
</comment>
<evidence type="ECO:0000256" key="11">
    <source>
        <dbReference type="ARBA" id="ARBA00023014"/>
    </source>
</evidence>
<evidence type="ECO:0000256" key="1">
    <source>
        <dbReference type="ARBA" id="ARBA00004942"/>
    </source>
</evidence>
<dbReference type="PROSITE" id="PS51918">
    <property type="entry name" value="RADICAL_SAM"/>
    <property type="match status" value="1"/>
</dbReference>
<sequence>MTEESIEKIISDGGLDAAIALEYAENMPLDELLDAAQSVMQRCSPKTFDTCSIINAKSGRCPEDCRWCAQSAHHQTAADEYPLLSPDRLLEAARLCKSKGIGRFSIVTSGRGLRPGEVADICQAAESIVKDCGIYMCLSAGLLSRDELVRLHDAGIRRYHCNLETAPSYFPSLCTTHTQEQKFRTLEAAREAGMEICSGGIIGMGETMAQRIELASVLKELGVNSVPVNILSPIKGTALESQPLIPEDEILRTIAIFRLMMPYARLRFAGGRARLSEKTLMKAFRSGINAAIIGDMLTTVGADVSTDMRRIKEAGYTLAVI</sequence>
<comment type="subunit">
    <text evidence="13">Homodimer.</text>
</comment>
<dbReference type="InterPro" id="IPR010722">
    <property type="entry name" value="BATS_dom"/>
</dbReference>
<evidence type="ECO:0000256" key="12">
    <source>
        <dbReference type="ARBA" id="ARBA00051157"/>
    </source>
</evidence>
<dbReference type="SFLD" id="SFLDS00029">
    <property type="entry name" value="Radical_SAM"/>
    <property type="match status" value="1"/>
</dbReference>
<dbReference type="EC" id="2.8.1.6" evidence="3 13"/>
<evidence type="ECO:0000313" key="16">
    <source>
        <dbReference type="EMBL" id="MBO8444924.1"/>
    </source>
</evidence>
<evidence type="ECO:0000313" key="17">
    <source>
        <dbReference type="Proteomes" id="UP000823619"/>
    </source>
</evidence>
<comment type="similarity">
    <text evidence="2 13">Belongs to the radical SAM superfamily. Biotin synthase family.</text>
</comment>
<keyword evidence="8 13" id="KW-0479">Metal-binding</keyword>
<keyword evidence="7 13" id="KW-0001">2Fe-2S</keyword>
<dbReference type="Gene3D" id="3.20.20.70">
    <property type="entry name" value="Aldolase class I"/>
    <property type="match status" value="1"/>
</dbReference>
<dbReference type="InterPro" id="IPR024177">
    <property type="entry name" value="Biotin_synthase"/>
</dbReference>
<dbReference type="SMART" id="SM00876">
    <property type="entry name" value="BATS"/>
    <property type="match status" value="1"/>
</dbReference>
<feature type="binding site" evidence="13 14">
    <location>
        <position position="197"/>
    </location>
    <ligand>
        <name>[2Fe-2S] cluster</name>
        <dbReference type="ChEBI" id="CHEBI:190135"/>
    </ligand>
</feature>
<dbReference type="SFLD" id="SFLDG01278">
    <property type="entry name" value="biotin_synthase_like"/>
    <property type="match status" value="1"/>
</dbReference>
<comment type="caution">
    <text evidence="16">The sequence shown here is derived from an EMBL/GenBank/DDBJ whole genome shotgun (WGS) entry which is preliminary data.</text>
</comment>
<gene>
    <name evidence="13 16" type="primary">bioB</name>
    <name evidence="16" type="ORF">IAC23_04415</name>
</gene>
<dbReference type="SFLD" id="SFLDG01060">
    <property type="entry name" value="BATS_domain_containing"/>
    <property type="match status" value="1"/>
</dbReference>
<feature type="binding site" evidence="13 14">
    <location>
        <position position="105"/>
    </location>
    <ligand>
        <name>[2Fe-2S] cluster</name>
        <dbReference type="ChEBI" id="CHEBI:190135"/>
    </ligand>
</feature>
<keyword evidence="10 13" id="KW-0408">Iron</keyword>
<dbReference type="SMART" id="SM00729">
    <property type="entry name" value="Elp3"/>
    <property type="match status" value="1"/>
</dbReference>
<comment type="cofactor">
    <cofactor evidence="14">
        <name>[2Fe-2S] cluster</name>
        <dbReference type="ChEBI" id="CHEBI:190135"/>
    </cofactor>
    <text evidence="14">Binds 1 [2Fe-2S] cluster. The cluster is coordinated with 3 cysteines and 1 arginine.</text>
</comment>
<feature type="domain" description="Radical SAM core" evidence="15">
    <location>
        <begin position="43"/>
        <end position="272"/>
    </location>
</feature>
<name>A0A9D9EH57_9BACT</name>
<dbReference type="EMBL" id="JADIMO010000049">
    <property type="protein sequence ID" value="MBO8444924.1"/>
    <property type="molecule type" value="Genomic_DNA"/>
</dbReference>
<evidence type="ECO:0000256" key="14">
    <source>
        <dbReference type="PIRSR" id="PIRSR001619-1"/>
    </source>
</evidence>
<dbReference type="HAMAP" id="MF_01694">
    <property type="entry name" value="BioB"/>
    <property type="match status" value="1"/>
</dbReference>
<evidence type="ECO:0000256" key="6">
    <source>
        <dbReference type="ARBA" id="ARBA00022691"/>
    </source>
</evidence>
<comment type="catalytic activity">
    <reaction evidence="12 13">
        <text>(4R,5S)-dethiobiotin + (sulfur carrier)-SH + 2 reduced [2Fe-2S]-[ferredoxin] + 2 S-adenosyl-L-methionine = (sulfur carrier)-H + biotin + 2 5'-deoxyadenosine + 2 L-methionine + 2 oxidized [2Fe-2S]-[ferredoxin]</text>
        <dbReference type="Rhea" id="RHEA:22060"/>
        <dbReference type="Rhea" id="RHEA-COMP:10000"/>
        <dbReference type="Rhea" id="RHEA-COMP:10001"/>
        <dbReference type="Rhea" id="RHEA-COMP:14737"/>
        <dbReference type="Rhea" id="RHEA-COMP:14739"/>
        <dbReference type="ChEBI" id="CHEBI:17319"/>
        <dbReference type="ChEBI" id="CHEBI:29917"/>
        <dbReference type="ChEBI" id="CHEBI:33737"/>
        <dbReference type="ChEBI" id="CHEBI:33738"/>
        <dbReference type="ChEBI" id="CHEBI:57586"/>
        <dbReference type="ChEBI" id="CHEBI:57844"/>
        <dbReference type="ChEBI" id="CHEBI:59789"/>
        <dbReference type="ChEBI" id="CHEBI:64428"/>
        <dbReference type="ChEBI" id="CHEBI:149473"/>
        <dbReference type="EC" id="2.8.1.6"/>
    </reaction>
</comment>
<evidence type="ECO:0000256" key="7">
    <source>
        <dbReference type="ARBA" id="ARBA00022714"/>
    </source>
</evidence>
<reference evidence="16" key="1">
    <citation type="submission" date="2020-10" db="EMBL/GenBank/DDBJ databases">
        <authorList>
            <person name="Gilroy R."/>
        </authorList>
    </citation>
    <scope>NUCLEOTIDE SEQUENCE</scope>
    <source>
        <strain evidence="16">D5-748</strain>
    </source>
</reference>
<dbReference type="Pfam" id="PF06968">
    <property type="entry name" value="BATS"/>
    <property type="match status" value="1"/>
</dbReference>
<dbReference type="AlphaFoldDB" id="A0A9D9EH57"/>
<comment type="pathway">
    <text evidence="1 13">Cofactor biosynthesis; biotin biosynthesis; biotin from 7,8-diaminononanoate: step 2/2.</text>
</comment>
<keyword evidence="4 13" id="KW-0004">4Fe-4S</keyword>
<comment type="function">
    <text evidence="13">Catalyzes the conversion of dethiobiotin (DTB) to biotin by the insertion of a sulfur atom into dethiobiotin via a radical-based mechanism.</text>
</comment>
<accession>A0A9D9EH57</accession>
<keyword evidence="5 13" id="KW-0808">Transferase</keyword>
<comment type="cofactor">
    <cofactor evidence="13 14">
        <name>[4Fe-4S] cluster</name>
        <dbReference type="ChEBI" id="CHEBI:49883"/>
    </cofactor>
    <text evidence="13 14">Binds 1 [4Fe-4S] cluster. The cluster is coordinated with 3 cysteines and an exchangeable S-adenosyl-L-methionine.</text>
</comment>
<dbReference type="CDD" id="cd01335">
    <property type="entry name" value="Radical_SAM"/>
    <property type="match status" value="1"/>
</dbReference>
<dbReference type="PANTHER" id="PTHR22976">
    <property type="entry name" value="BIOTIN SYNTHASE"/>
    <property type="match status" value="1"/>
</dbReference>
<keyword evidence="6 13" id="KW-0949">S-adenosyl-L-methionine</keyword>
<dbReference type="SUPFAM" id="SSF102114">
    <property type="entry name" value="Radical SAM enzymes"/>
    <property type="match status" value="1"/>
</dbReference>
<dbReference type="GO" id="GO:0009102">
    <property type="term" value="P:biotin biosynthetic process"/>
    <property type="evidence" value="ECO:0007669"/>
    <property type="project" value="UniProtKB-UniRule"/>
</dbReference>
<feature type="binding site" evidence="13 14">
    <location>
        <position position="61"/>
    </location>
    <ligand>
        <name>[4Fe-4S] cluster</name>
        <dbReference type="ChEBI" id="CHEBI:49883"/>
        <note>4Fe-4S-S-AdoMet</note>
    </ligand>
</feature>
<feature type="binding site" evidence="13 14">
    <location>
        <position position="137"/>
    </location>
    <ligand>
        <name>[2Fe-2S] cluster</name>
        <dbReference type="ChEBI" id="CHEBI:190135"/>
    </ligand>
</feature>
<dbReference type="NCBIfam" id="TIGR00433">
    <property type="entry name" value="bioB"/>
    <property type="match status" value="1"/>
</dbReference>
<protein>
    <recommendedName>
        <fullName evidence="3 13">Biotin synthase</fullName>
        <ecNumber evidence="3 13">2.8.1.6</ecNumber>
    </recommendedName>
</protein>
<dbReference type="InterPro" id="IPR058240">
    <property type="entry name" value="rSAM_sf"/>
</dbReference>
<evidence type="ECO:0000256" key="10">
    <source>
        <dbReference type="ARBA" id="ARBA00023004"/>
    </source>
</evidence>
<evidence type="ECO:0000256" key="2">
    <source>
        <dbReference type="ARBA" id="ARBA00010765"/>
    </source>
</evidence>
<evidence type="ECO:0000256" key="13">
    <source>
        <dbReference type="HAMAP-Rule" id="MF_01694"/>
    </source>
</evidence>
<feature type="binding site" evidence="13 14">
    <location>
        <position position="65"/>
    </location>
    <ligand>
        <name>[4Fe-4S] cluster</name>
        <dbReference type="ChEBI" id="CHEBI:49883"/>
        <note>4Fe-4S-S-AdoMet</note>
    </ligand>
</feature>
<feature type="binding site" evidence="13 14">
    <location>
        <position position="68"/>
    </location>
    <ligand>
        <name>[4Fe-4S] cluster</name>
        <dbReference type="ChEBI" id="CHEBI:49883"/>
        <note>4Fe-4S-S-AdoMet</note>
    </ligand>
</feature>
<dbReference type="Proteomes" id="UP000823619">
    <property type="component" value="Unassembled WGS sequence"/>
</dbReference>
<reference evidence="16" key="2">
    <citation type="journal article" date="2021" name="PeerJ">
        <title>Extensive microbial diversity within the chicken gut microbiome revealed by metagenomics and culture.</title>
        <authorList>
            <person name="Gilroy R."/>
            <person name="Ravi A."/>
            <person name="Getino M."/>
            <person name="Pursley I."/>
            <person name="Horton D.L."/>
            <person name="Alikhan N.F."/>
            <person name="Baker D."/>
            <person name="Gharbi K."/>
            <person name="Hall N."/>
            <person name="Watson M."/>
            <person name="Adriaenssens E.M."/>
            <person name="Foster-Nyarko E."/>
            <person name="Jarju S."/>
            <person name="Secka A."/>
            <person name="Antonio M."/>
            <person name="Oren A."/>
            <person name="Chaudhuri R.R."/>
            <person name="La Ragione R."/>
            <person name="Hildebrand F."/>
            <person name="Pallen M.J."/>
        </authorList>
    </citation>
    <scope>NUCLEOTIDE SEQUENCE</scope>
    <source>
        <strain evidence="16">D5-748</strain>
    </source>
</reference>
<evidence type="ECO:0000256" key="8">
    <source>
        <dbReference type="ARBA" id="ARBA00022723"/>
    </source>
</evidence>
<dbReference type="PANTHER" id="PTHR22976:SF2">
    <property type="entry name" value="BIOTIN SYNTHASE, MITOCHONDRIAL"/>
    <property type="match status" value="1"/>
</dbReference>
<evidence type="ECO:0000256" key="3">
    <source>
        <dbReference type="ARBA" id="ARBA00012236"/>
    </source>
</evidence>
<evidence type="ECO:0000259" key="15">
    <source>
        <dbReference type="PROSITE" id="PS51918"/>
    </source>
</evidence>
<dbReference type="InterPro" id="IPR002684">
    <property type="entry name" value="Biotin_synth/BioAB"/>
</dbReference>
<evidence type="ECO:0000256" key="5">
    <source>
        <dbReference type="ARBA" id="ARBA00022679"/>
    </source>
</evidence>
<dbReference type="InterPro" id="IPR007197">
    <property type="entry name" value="rSAM"/>
</dbReference>
<dbReference type="GO" id="GO:0051539">
    <property type="term" value="F:4 iron, 4 sulfur cluster binding"/>
    <property type="evidence" value="ECO:0007669"/>
    <property type="project" value="UniProtKB-KW"/>
</dbReference>
<dbReference type="PIRSF" id="PIRSF001619">
    <property type="entry name" value="Biotin_synth"/>
    <property type="match status" value="1"/>
</dbReference>
<evidence type="ECO:0000256" key="4">
    <source>
        <dbReference type="ARBA" id="ARBA00022485"/>
    </source>
</evidence>
<dbReference type="GO" id="GO:0005506">
    <property type="term" value="F:iron ion binding"/>
    <property type="evidence" value="ECO:0007669"/>
    <property type="project" value="UniProtKB-UniRule"/>
</dbReference>
<evidence type="ECO:0000256" key="9">
    <source>
        <dbReference type="ARBA" id="ARBA00022756"/>
    </source>
</evidence>